<dbReference type="InterPro" id="IPR016162">
    <property type="entry name" value="Ald_DH_N"/>
</dbReference>
<evidence type="ECO:0000256" key="1">
    <source>
        <dbReference type="ARBA" id="ARBA00009986"/>
    </source>
</evidence>
<keyword evidence="8" id="KW-1185">Reference proteome</keyword>
<dbReference type="PROSITE" id="PS00687">
    <property type="entry name" value="ALDEHYDE_DEHYDR_GLU"/>
    <property type="match status" value="1"/>
</dbReference>
<keyword evidence="2 3" id="KW-0560">Oxidoreductase</keyword>
<evidence type="ECO:0000256" key="5">
    <source>
        <dbReference type="RuleBase" id="RU003345"/>
    </source>
</evidence>
<dbReference type="Proteomes" id="UP000185490">
    <property type="component" value="Chromosome"/>
</dbReference>
<dbReference type="Pfam" id="PF00171">
    <property type="entry name" value="Aldedh"/>
    <property type="match status" value="1"/>
</dbReference>
<dbReference type="InterPro" id="IPR016163">
    <property type="entry name" value="Ald_DH_C"/>
</dbReference>
<accession>A0ABN4UZU4</accession>
<dbReference type="PIRSF" id="PIRSF036492">
    <property type="entry name" value="ALDH"/>
    <property type="match status" value="1"/>
</dbReference>
<name>A0ABN4UZU4_9BACT</name>
<comment type="similarity">
    <text evidence="1 3 5">Belongs to the aldehyde dehydrogenase family.</text>
</comment>
<reference evidence="7 8" key="1">
    <citation type="submission" date="2014-02" db="EMBL/GenBank/DDBJ databases">
        <title>Diversity of Thermotogales isolates from hydrothermal vents.</title>
        <authorList>
            <person name="Haverkamp T.H.A."/>
            <person name="Lossouarn J."/>
            <person name="Geslin C."/>
            <person name="Nesbo C.L."/>
        </authorList>
    </citation>
    <scope>NUCLEOTIDE SEQUENCE [LARGE SCALE GENOMIC DNA]</scope>
    <source>
        <strain evidence="7 8">431</strain>
    </source>
</reference>
<dbReference type="PANTHER" id="PTHR43570">
    <property type="entry name" value="ALDEHYDE DEHYDROGENASE"/>
    <property type="match status" value="1"/>
</dbReference>
<gene>
    <name evidence="7" type="ORF">BW47_09620</name>
</gene>
<evidence type="ECO:0000313" key="8">
    <source>
        <dbReference type="Proteomes" id="UP000185490"/>
    </source>
</evidence>
<dbReference type="InterPro" id="IPR012394">
    <property type="entry name" value="Aldehyde_DH_NAD(P)"/>
</dbReference>
<dbReference type="InterPro" id="IPR015590">
    <property type="entry name" value="Aldehyde_DH_dom"/>
</dbReference>
<protein>
    <recommendedName>
        <fullName evidence="3">Aldehyde dehydrogenase</fullName>
    </recommendedName>
</protein>
<dbReference type="Gene3D" id="3.40.309.10">
    <property type="entry name" value="Aldehyde Dehydrogenase, Chain A, domain 2"/>
    <property type="match status" value="1"/>
</dbReference>
<evidence type="ECO:0000256" key="3">
    <source>
        <dbReference type="PIRNR" id="PIRNR036492"/>
    </source>
</evidence>
<feature type="active site" evidence="4">
    <location>
        <position position="205"/>
    </location>
</feature>
<sequence length="442" mass="50841">MMIKEMKMFFNSGQTFDVTFRINQLKTLKRNLVRYEDEIYKALYRDLGKSKQESFFTEYYLVIREINYFLKNVKKFSKVKKVKVGLEGFSGKGLLYPEPYGVVLVISPWNYPVNLSLVPLVGAIAAGNCVVLKPSEYSENVSKVLEKIISETFQNNYVRVINGGVEISKKLLEEDLDYIFFTGNPNVGKYVMKKAAEKLISVTLELGGKNPAIVDATYELEKTAKKIAWGKLLNAGQTCISPDYLLIEKKIKDEFIYLLKIYMDKFKKDMANIVNHRHIERLQGLLSSTSGEVIYGGGVNGLRFEPTIVDNVKIEDVLMCEEIFGPILPIISFENKEDVFEIISKNPYPLALYVFSNDKYFLTRIFKIQAGGISVNDTITHFVPEDFPFGGIKTSGIGRYHGKYSFETFTHYKPIYKKGIFEFQVRYPPYKRFKLFRKLLIK</sequence>
<evidence type="ECO:0000256" key="4">
    <source>
        <dbReference type="PROSITE-ProRule" id="PRU10007"/>
    </source>
</evidence>
<dbReference type="SUPFAM" id="SSF53720">
    <property type="entry name" value="ALDH-like"/>
    <property type="match status" value="1"/>
</dbReference>
<feature type="domain" description="Aldehyde dehydrogenase" evidence="6">
    <location>
        <begin position="14"/>
        <end position="413"/>
    </location>
</feature>
<evidence type="ECO:0000259" key="6">
    <source>
        <dbReference type="Pfam" id="PF00171"/>
    </source>
</evidence>
<dbReference type="InterPro" id="IPR016161">
    <property type="entry name" value="Ald_DH/histidinol_DH"/>
</dbReference>
<evidence type="ECO:0000313" key="7">
    <source>
        <dbReference type="EMBL" id="APT74692.1"/>
    </source>
</evidence>
<evidence type="ECO:0000256" key="2">
    <source>
        <dbReference type="ARBA" id="ARBA00023002"/>
    </source>
</evidence>
<organism evidence="7 8">
    <name type="scientific">Thermosipho melanesiensis</name>
    <dbReference type="NCBI Taxonomy" id="46541"/>
    <lineage>
        <taxon>Bacteria</taxon>
        <taxon>Thermotogati</taxon>
        <taxon>Thermotogota</taxon>
        <taxon>Thermotogae</taxon>
        <taxon>Thermotogales</taxon>
        <taxon>Fervidobacteriaceae</taxon>
        <taxon>Thermosipho</taxon>
    </lineage>
</organism>
<dbReference type="InterPro" id="IPR029510">
    <property type="entry name" value="Ald_DH_CS_GLU"/>
</dbReference>
<proteinExistence type="inferred from homology"/>
<dbReference type="EMBL" id="CP007389">
    <property type="protein sequence ID" value="APT74692.1"/>
    <property type="molecule type" value="Genomic_DNA"/>
</dbReference>
<dbReference type="PANTHER" id="PTHR43570:SF16">
    <property type="entry name" value="ALDEHYDE DEHYDROGENASE TYPE III, ISOFORM Q"/>
    <property type="match status" value="1"/>
</dbReference>
<dbReference type="Gene3D" id="3.40.605.10">
    <property type="entry name" value="Aldehyde Dehydrogenase, Chain A, domain 1"/>
    <property type="match status" value="1"/>
</dbReference>